<accession>A0ABR6BP68</accession>
<dbReference type="SUPFAM" id="SSF48613">
    <property type="entry name" value="Heme oxygenase-like"/>
    <property type="match status" value="1"/>
</dbReference>
<proteinExistence type="predicted"/>
<dbReference type="Gene3D" id="2.60.120.10">
    <property type="entry name" value="Jelly Rolls"/>
    <property type="match status" value="1"/>
</dbReference>
<reference evidence="1 2" key="1">
    <citation type="submission" date="2020-08" db="EMBL/GenBank/DDBJ databases">
        <title>Genomic Encyclopedia of Archaeal and Bacterial Type Strains, Phase II (KMG-II): from individual species to whole genera.</title>
        <authorList>
            <person name="Goeker M."/>
        </authorList>
    </citation>
    <scope>NUCLEOTIDE SEQUENCE [LARGE SCALE GENOMIC DNA]</scope>
    <source>
        <strain evidence="1 2">DSM 43850</strain>
    </source>
</reference>
<evidence type="ECO:0000313" key="1">
    <source>
        <dbReference type="EMBL" id="MBA8928694.1"/>
    </source>
</evidence>
<evidence type="ECO:0000313" key="2">
    <source>
        <dbReference type="Proteomes" id="UP000517916"/>
    </source>
</evidence>
<keyword evidence="2" id="KW-1185">Reference proteome</keyword>
<dbReference type="Pfam" id="PF14518">
    <property type="entry name" value="Haem_oxygenas_2"/>
    <property type="match status" value="1"/>
</dbReference>
<gene>
    <name evidence="1" type="ORF">BC739_005911</name>
</gene>
<name>A0ABR6BP68_9PSEU</name>
<dbReference type="CDD" id="cd07002">
    <property type="entry name" value="cupin_SznF-like_C"/>
    <property type="match status" value="1"/>
</dbReference>
<dbReference type="RefSeq" id="WP_025356251.1">
    <property type="nucleotide sequence ID" value="NZ_BAAABQ010000032.1"/>
</dbReference>
<dbReference type="InterPro" id="IPR011051">
    <property type="entry name" value="RmlC_Cupin_sf"/>
</dbReference>
<dbReference type="InterPro" id="IPR016084">
    <property type="entry name" value="Haem_Oase-like_multi-hlx"/>
</dbReference>
<dbReference type="SUPFAM" id="SSF51182">
    <property type="entry name" value="RmlC-like cupins"/>
    <property type="match status" value="1"/>
</dbReference>
<dbReference type="EMBL" id="JACJID010000004">
    <property type="protein sequence ID" value="MBA8928694.1"/>
    <property type="molecule type" value="Genomic_DNA"/>
</dbReference>
<dbReference type="SMART" id="SM01236">
    <property type="entry name" value="Haem_oxygenase_2"/>
    <property type="match status" value="1"/>
</dbReference>
<comment type="caution">
    <text evidence="1">The sequence shown here is derived from an EMBL/GenBank/DDBJ whole genome shotgun (WGS) entry which is preliminary data.</text>
</comment>
<organism evidence="1 2">
    <name type="scientific">Kutzneria viridogrisea</name>
    <dbReference type="NCBI Taxonomy" id="47990"/>
    <lineage>
        <taxon>Bacteria</taxon>
        <taxon>Bacillati</taxon>
        <taxon>Actinomycetota</taxon>
        <taxon>Actinomycetes</taxon>
        <taxon>Pseudonocardiales</taxon>
        <taxon>Pseudonocardiaceae</taxon>
        <taxon>Kutzneria</taxon>
    </lineage>
</organism>
<evidence type="ECO:0008006" key="3">
    <source>
        <dbReference type="Google" id="ProtNLM"/>
    </source>
</evidence>
<sequence>MSNVGPYRPFELGGADLREAVKRYTSNPLYLDNEEWENDDNPYRRQLRPQVVEHLDFDRVLGRDEILDYENLAAQRILTTIYETDLVFFPKSGLSDPAKWADFTNFYSSSNRVLGEMVRPALERHVFGFLDTEVEVSGKWTKDSLEAFLRTLEDRPQEPSKPESAIRNSSDPERAARMWLIQFAPDFLSEASPMIRNALGYYGEAQSEWFKVIIDEYGYGVHDTKHSKLFERTLESVGLRTDVHHYWQYYLSSSLMMNNYFHYLGKNHELFFRYLGALYYTETTLVDFCRRADELLRHVFPGTVDTQYFTEHVHIDQHHGRMALEKIILPVVEACGEAVIPEIVRGFEEFQVIAEIADEDFARQIAWMDGGPRNKELHAPVWEAIQSGRVSAPVAHIVEPHGELSNTHCHNGDELCHIVSGTMRFVSGFNSFQILEAGEGTVINRNRLHGAIIESDECVYEIHSVGDYEKCLS</sequence>
<dbReference type="Proteomes" id="UP000517916">
    <property type="component" value="Unassembled WGS sequence"/>
</dbReference>
<dbReference type="Gene3D" id="1.20.910.10">
    <property type="entry name" value="Heme oxygenase-like"/>
    <property type="match status" value="1"/>
</dbReference>
<protein>
    <recommendedName>
        <fullName evidence="3">Heme oxygenase-like protein</fullName>
    </recommendedName>
</protein>
<dbReference type="InterPro" id="IPR014710">
    <property type="entry name" value="RmlC-like_jellyroll"/>
</dbReference>